<evidence type="ECO:0000256" key="3">
    <source>
        <dbReference type="ARBA" id="ARBA00022824"/>
    </source>
</evidence>
<organism evidence="9 10">
    <name type="scientific">Kalanchoe fedtschenkoi</name>
    <name type="common">Lavender scallops</name>
    <name type="synonym">South American air plant</name>
    <dbReference type="NCBI Taxonomy" id="63787"/>
    <lineage>
        <taxon>Eukaryota</taxon>
        <taxon>Viridiplantae</taxon>
        <taxon>Streptophyta</taxon>
        <taxon>Embryophyta</taxon>
        <taxon>Tracheophyta</taxon>
        <taxon>Spermatophyta</taxon>
        <taxon>Magnoliopsida</taxon>
        <taxon>eudicotyledons</taxon>
        <taxon>Gunneridae</taxon>
        <taxon>Pentapetalae</taxon>
        <taxon>Saxifragales</taxon>
        <taxon>Crassulaceae</taxon>
        <taxon>Kalanchoe</taxon>
    </lineage>
</organism>
<keyword evidence="4 6" id="KW-1133">Transmembrane helix</keyword>
<dbReference type="Proteomes" id="UP000594263">
    <property type="component" value="Unplaced"/>
</dbReference>
<evidence type="ECO:0000256" key="2">
    <source>
        <dbReference type="ARBA" id="ARBA00022692"/>
    </source>
</evidence>
<protein>
    <recommendedName>
        <fullName evidence="6">Reticulon-like protein</fullName>
    </recommendedName>
</protein>
<dbReference type="PANTHER" id="PTHR46626">
    <property type="entry name" value="RETICULON-LIKE PROTEIN B17"/>
    <property type="match status" value="1"/>
</dbReference>
<evidence type="ECO:0000313" key="9">
    <source>
        <dbReference type="EnsemblPlants" id="Kaladp0037s0019.1.v1.1"/>
    </source>
</evidence>
<sequence>MNIGFGRRRGGGDIGNKSVVVGSVWERRMKIDEVTGGVKVFHDSDDDEEKTDRDSFRREVSDGCEADGKSDRRNGKRKTWDQSVCFHGFGQTPIKEKSGRPDRILLAANDDDQSRLSEKADMDFKKTSELTYTEEMRRSPVQRRMLNHESDKNANSKTKNRLGGEDLKEVKEDKDMEIKKKKNVTSNEIHAAEQKLKMLMDENKSVSLVNKYQKSVAKTSLFHSEVSTPASLSRKPSINVPKPSSNAANHNSVSSLEEPAPHEARRCPAPLCKSQTIIDLLMWRDVSRSAFVFLVGTYIIISTLCIRYLNISLISTISYLSLGYLAVTFIYRSLIPREIDYMNSLSLNTAISEEEAVRLLKAVLPYLNSFVSGLKALFSGDPATTLKLAMPLFVLARCGSYIYFWDITAAGFFGLFIVPKLCSLYAPTNYDMKWFQRSISVSNSCSRRKKAIATLSFFLVWNFCSTIARIWALFMLLVAARCYQQSVE</sequence>
<dbReference type="Gramene" id="Kaladp0037s0019.1.v1.1">
    <property type="protein sequence ID" value="Kaladp0037s0019.1.v1.1"/>
    <property type="gene ID" value="Kaladp0037s0019.v1.1"/>
</dbReference>
<keyword evidence="5 6" id="KW-0472">Membrane</keyword>
<feature type="region of interest" description="Disordered" evidence="7">
    <location>
        <begin position="231"/>
        <end position="260"/>
    </location>
</feature>
<keyword evidence="3 6" id="KW-0256">Endoplasmic reticulum</keyword>
<dbReference type="InterPro" id="IPR003388">
    <property type="entry name" value="Reticulon"/>
</dbReference>
<feature type="compositionally biased region" description="Basic and acidic residues" evidence="7">
    <location>
        <begin position="50"/>
        <end position="73"/>
    </location>
</feature>
<keyword evidence="2 6" id="KW-0812">Transmembrane</keyword>
<feature type="transmembrane region" description="Helical" evidence="6">
    <location>
        <begin position="410"/>
        <end position="430"/>
    </location>
</feature>
<dbReference type="AlphaFoldDB" id="A0A7N0TH51"/>
<dbReference type="PROSITE" id="PS50845">
    <property type="entry name" value="RETICULON"/>
    <property type="match status" value="1"/>
</dbReference>
<dbReference type="Pfam" id="PF02453">
    <property type="entry name" value="Reticulon"/>
    <property type="match status" value="1"/>
</dbReference>
<evidence type="ECO:0000256" key="7">
    <source>
        <dbReference type="SAM" id="MobiDB-lite"/>
    </source>
</evidence>
<proteinExistence type="predicted"/>
<feature type="transmembrane region" description="Helical" evidence="6">
    <location>
        <begin position="290"/>
        <end position="310"/>
    </location>
</feature>
<reference evidence="9" key="1">
    <citation type="submission" date="2021-01" db="UniProtKB">
        <authorList>
            <consortium name="EnsemblPlants"/>
        </authorList>
    </citation>
    <scope>IDENTIFICATION</scope>
</reference>
<dbReference type="OMA" id="VVAFRYY"/>
<evidence type="ECO:0000256" key="5">
    <source>
        <dbReference type="ARBA" id="ARBA00023136"/>
    </source>
</evidence>
<evidence type="ECO:0000313" key="10">
    <source>
        <dbReference type="Proteomes" id="UP000594263"/>
    </source>
</evidence>
<feature type="compositionally biased region" description="Low complexity" evidence="7">
    <location>
        <begin position="244"/>
        <end position="255"/>
    </location>
</feature>
<feature type="domain" description="Reticulon" evidence="8">
    <location>
        <begin position="277"/>
        <end position="421"/>
    </location>
</feature>
<accession>A0A7N0TH51</accession>
<feature type="transmembrane region" description="Helical" evidence="6">
    <location>
        <begin position="451"/>
        <end position="480"/>
    </location>
</feature>
<dbReference type="PANTHER" id="PTHR46626:SF1">
    <property type="entry name" value="RETICULON-LIKE PROTEIN B21"/>
    <property type="match status" value="1"/>
</dbReference>
<dbReference type="InterPro" id="IPR044647">
    <property type="entry name" value="RTNLB17/18/21"/>
</dbReference>
<feature type="transmembrane region" description="Helical" evidence="6">
    <location>
        <begin position="316"/>
        <end position="335"/>
    </location>
</feature>
<feature type="region of interest" description="Disordered" evidence="7">
    <location>
        <begin position="41"/>
        <end position="77"/>
    </location>
</feature>
<dbReference type="GO" id="GO:0005789">
    <property type="term" value="C:endoplasmic reticulum membrane"/>
    <property type="evidence" value="ECO:0007669"/>
    <property type="project" value="UniProtKB-SubCell"/>
</dbReference>
<dbReference type="EnsemblPlants" id="Kaladp0037s0019.1.v1.1">
    <property type="protein sequence ID" value="Kaladp0037s0019.1.v1.1"/>
    <property type="gene ID" value="Kaladp0037s0019.v1.1"/>
</dbReference>
<evidence type="ECO:0000259" key="8">
    <source>
        <dbReference type="PROSITE" id="PS50845"/>
    </source>
</evidence>
<evidence type="ECO:0000256" key="6">
    <source>
        <dbReference type="RuleBase" id="RU363132"/>
    </source>
</evidence>
<comment type="subcellular location">
    <subcellularLocation>
        <location evidence="1 6">Endoplasmic reticulum membrane</location>
        <topology evidence="1 6">Multi-pass membrane protein</topology>
    </subcellularLocation>
</comment>
<keyword evidence="10" id="KW-1185">Reference proteome</keyword>
<name>A0A7N0TH51_KALFE</name>
<evidence type="ECO:0000256" key="1">
    <source>
        <dbReference type="ARBA" id="ARBA00004477"/>
    </source>
</evidence>
<evidence type="ECO:0000256" key="4">
    <source>
        <dbReference type="ARBA" id="ARBA00022989"/>
    </source>
</evidence>